<dbReference type="AlphaFoldDB" id="A0A6J4KJ57"/>
<protein>
    <recommendedName>
        <fullName evidence="1">NAD-dependent epimerase/dehydratase domain-containing protein</fullName>
    </recommendedName>
</protein>
<name>A0A6J4KJ57_9BACT</name>
<dbReference type="CDD" id="cd05271">
    <property type="entry name" value="NDUFA9_like_SDR_a"/>
    <property type="match status" value="1"/>
</dbReference>
<dbReference type="PANTHER" id="PTHR12126:SF11">
    <property type="entry name" value="NADH DEHYDROGENASE [UBIQUINONE] 1 ALPHA SUBCOMPLEX SUBUNIT 9, MITOCHONDRIAL"/>
    <property type="match status" value="1"/>
</dbReference>
<sequence length="503" mass="53626">MRVLVTGGTGVVGKAAVGALVARGHQVRLLSRHAEQDAAEWPHGVEAHEGSVTDAASLRGSADGCDVVLHLVAIVREAPPEATFEAVNVEGTRAVVDEARRAGAGRLVYVSSLGADRGRSDYHRSKLAGEEIARGFGPNVLVVRPGNVYGPGDEVISLLLKMMRTLPVVPVIDGGEHEFQPVWAGDLGEALALACERAELDGQTLEIAGPDRTSMRDLIARFETIIGKSRLRVPMPGRVASLGARIGEAVGISLPVTAGQITMLEERNVIDDPARNALTAVFRVTPTSLDEGLAKLADSLPEQLPDDGVGGFEHKHFWADIHGCRLTPEALFAHLCEHFSTVTPFFLGVGTEPNTVAVPELGASLTMSLPLRGTIQVRVEELTPTGMTLVTLEGHPLAGAVRFRAAAEGADAVRFEIDLYDRASNPVDWLAMNTVGAPLQNRTWTTIVERMIEASGGTAPEGPQHETTALTPADADEVSAWLKRLVAERRREKNESAETTRAG</sequence>
<gene>
    <name evidence="2" type="ORF">AVDCRST_MAG40-774</name>
</gene>
<reference evidence="2" key="1">
    <citation type="submission" date="2020-02" db="EMBL/GenBank/DDBJ databases">
        <authorList>
            <person name="Meier V. D."/>
        </authorList>
    </citation>
    <scope>NUCLEOTIDE SEQUENCE</scope>
    <source>
        <strain evidence="2">AVDCRST_MAG40</strain>
    </source>
</reference>
<feature type="domain" description="NAD-dependent epimerase/dehydratase" evidence="1">
    <location>
        <begin position="3"/>
        <end position="206"/>
    </location>
</feature>
<dbReference type="PANTHER" id="PTHR12126">
    <property type="entry name" value="NADH-UBIQUINONE OXIDOREDUCTASE 39 KDA SUBUNIT-RELATED"/>
    <property type="match status" value="1"/>
</dbReference>
<dbReference type="SUPFAM" id="SSF51735">
    <property type="entry name" value="NAD(P)-binding Rossmann-fold domains"/>
    <property type="match status" value="1"/>
</dbReference>
<dbReference type="EMBL" id="CADCTX010000225">
    <property type="protein sequence ID" value="CAA9307666.1"/>
    <property type="molecule type" value="Genomic_DNA"/>
</dbReference>
<proteinExistence type="predicted"/>
<dbReference type="InterPro" id="IPR036291">
    <property type="entry name" value="NAD(P)-bd_dom_sf"/>
</dbReference>
<evidence type="ECO:0000313" key="2">
    <source>
        <dbReference type="EMBL" id="CAA9307666.1"/>
    </source>
</evidence>
<organism evidence="2">
    <name type="scientific">uncultured Gemmatimonadaceae bacterium</name>
    <dbReference type="NCBI Taxonomy" id="246130"/>
    <lineage>
        <taxon>Bacteria</taxon>
        <taxon>Pseudomonadati</taxon>
        <taxon>Gemmatimonadota</taxon>
        <taxon>Gemmatimonadia</taxon>
        <taxon>Gemmatimonadales</taxon>
        <taxon>Gemmatimonadaceae</taxon>
        <taxon>environmental samples</taxon>
    </lineage>
</organism>
<evidence type="ECO:0000259" key="1">
    <source>
        <dbReference type="Pfam" id="PF01370"/>
    </source>
</evidence>
<dbReference type="GO" id="GO:0044877">
    <property type="term" value="F:protein-containing complex binding"/>
    <property type="evidence" value="ECO:0007669"/>
    <property type="project" value="TreeGrafter"/>
</dbReference>
<dbReference type="Pfam" id="PF01370">
    <property type="entry name" value="Epimerase"/>
    <property type="match status" value="1"/>
</dbReference>
<accession>A0A6J4KJ57</accession>
<dbReference type="InterPro" id="IPR001509">
    <property type="entry name" value="Epimerase_deHydtase"/>
</dbReference>
<dbReference type="Gene3D" id="3.40.50.720">
    <property type="entry name" value="NAD(P)-binding Rossmann-like Domain"/>
    <property type="match status" value="1"/>
</dbReference>
<dbReference type="InterPro" id="IPR051207">
    <property type="entry name" value="ComplexI_NDUFA9_subunit"/>
</dbReference>